<gene>
    <name evidence="3" type="ORF">TSPI_03987</name>
</gene>
<reference evidence="3 4" key="1">
    <citation type="submission" date="2024-07" db="EMBL/GenBank/DDBJ databases">
        <title>Enhanced genomic and transcriptomic resources for Trichinella pseudospiralis and T. spiralis underpin the discovery of pronounced molecular differences between stages and species.</title>
        <authorList>
            <person name="Pasi K.K."/>
            <person name="La Rosa G."/>
            <person name="Gomez-Morales M.A."/>
            <person name="Tosini F."/>
            <person name="Sumanam S."/>
            <person name="Young N.D."/>
            <person name="Chang B.C."/>
            <person name="Robin G.B."/>
        </authorList>
    </citation>
    <scope>NUCLEOTIDE SEQUENCE [LARGE SCALE GENOMIC DNA]</scope>
    <source>
        <strain evidence="3">ISS534</strain>
    </source>
</reference>
<dbReference type="InterPro" id="IPR016024">
    <property type="entry name" value="ARM-type_fold"/>
</dbReference>
<feature type="repeat" description="HEAT" evidence="2">
    <location>
        <begin position="22"/>
        <end position="60"/>
    </location>
</feature>
<organism evidence="3 4">
    <name type="scientific">Trichinella spiralis</name>
    <name type="common">Trichina worm</name>
    <dbReference type="NCBI Taxonomy" id="6334"/>
    <lineage>
        <taxon>Eukaryota</taxon>
        <taxon>Metazoa</taxon>
        <taxon>Ecdysozoa</taxon>
        <taxon>Nematoda</taxon>
        <taxon>Enoplea</taxon>
        <taxon>Dorylaimia</taxon>
        <taxon>Trichinellida</taxon>
        <taxon>Trichinellidae</taxon>
        <taxon>Trichinella</taxon>
    </lineage>
</organism>
<evidence type="ECO:0000256" key="1">
    <source>
        <dbReference type="ARBA" id="ARBA00022737"/>
    </source>
</evidence>
<comment type="caution">
    <text evidence="3">The sequence shown here is derived from an EMBL/GenBank/DDBJ whole genome shotgun (WGS) entry which is preliminary data.</text>
</comment>
<dbReference type="Proteomes" id="UP001558632">
    <property type="component" value="Unassembled WGS sequence"/>
</dbReference>
<accession>A0ABR3K2I2</accession>
<dbReference type="Gene3D" id="1.25.10.10">
    <property type="entry name" value="Leucine-rich Repeat Variant"/>
    <property type="match status" value="2"/>
</dbReference>
<dbReference type="SUPFAM" id="SSF48371">
    <property type="entry name" value="ARM repeat"/>
    <property type="match status" value="1"/>
</dbReference>
<dbReference type="PANTHER" id="PTHR23346">
    <property type="entry name" value="TRANSLATIONAL ACTIVATOR GCN1-RELATED"/>
    <property type="match status" value="1"/>
</dbReference>
<evidence type="ECO:0000256" key="2">
    <source>
        <dbReference type="PROSITE-ProRule" id="PRU00103"/>
    </source>
</evidence>
<proteinExistence type="predicted"/>
<sequence>MAALVMGNIYRLSGSESIFGIILPGVKKNLFDPVPEVRSVTARAMGLMVQAAGKEKFVDLLEWLRGMVVCKSSGINREGAAQGLSEVIGAIVSPGAEAHVRDGFMNLFIYLPVVFGNRFLPYLDTVISIILQALADESEFLRESALRAGKRIVHLYSETATTKLLPSLEEGIYDSNWRIRLSSLQLLGELLFKIIGVSGKMTTVGYEEETFGTVFVISGCII</sequence>
<dbReference type="InterPro" id="IPR011989">
    <property type="entry name" value="ARM-like"/>
</dbReference>
<keyword evidence="4" id="KW-1185">Reference proteome</keyword>
<dbReference type="Pfam" id="PF24987">
    <property type="entry name" value="HEAT_EF3_N"/>
    <property type="match status" value="1"/>
</dbReference>
<dbReference type="InterPro" id="IPR021133">
    <property type="entry name" value="HEAT_type_2"/>
</dbReference>
<dbReference type="PANTHER" id="PTHR23346:SF7">
    <property type="entry name" value="STALLED RIBOSOME SENSOR GCN1"/>
    <property type="match status" value="1"/>
</dbReference>
<evidence type="ECO:0000313" key="4">
    <source>
        <dbReference type="Proteomes" id="UP001558632"/>
    </source>
</evidence>
<name>A0ABR3K2I2_TRISP</name>
<keyword evidence="1" id="KW-0677">Repeat</keyword>
<protein>
    <submittedName>
        <fullName evidence="3">Stalled ribosome sensor GCN1</fullName>
    </submittedName>
</protein>
<dbReference type="EMBL" id="JBEUSY010000536">
    <property type="protein sequence ID" value="KAL1227572.1"/>
    <property type="molecule type" value="Genomic_DNA"/>
</dbReference>
<evidence type="ECO:0000313" key="3">
    <source>
        <dbReference type="EMBL" id="KAL1227572.1"/>
    </source>
</evidence>
<dbReference type="PROSITE" id="PS50077">
    <property type="entry name" value="HEAT_REPEAT"/>
    <property type="match status" value="1"/>
</dbReference>